<dbReference type="Proteomes" id="UP000298458">
    <property type="component" value="Unassembled WGS sequence"/>
</dbReference>
<sequence>MNVKRKIALFLVSCIWLSGCHQEKHDKNKELTEIALGVILYNPYQKIVPTAGSITISSIASSGYNSRAFNPQCTGVTGNTTFEFFRKQIVPNNTNLVINFMGGGACWDNANCFGNTTTTYFNQLNAVPDLFVKFAFRGIMNETAASNPFKNYDVIFIPYCTGDLHVGHKSNSYVNPLTGGTVVINHYGYDNVLSVLQYIQQNYTNVQTVFVIGQSAGGYGAILNYPVVRETIKGINSSAQVRMLSDASNGIVPPTGTPQAFFPNLNSKWGVETAHNLPTWVTGIASDYTSNAANNASIDDFFKKVATYYSGDRFGQYAAIFDGNQRFFYNVMGQINKVNASTLTYTDASTSDPYDVGRTYSSLFGDSDATSMTDGTSTSSNDFSSCDWSKQAITKMKGVATANSSNYRYFLAPGDVHTITTSDSMFTLGSGGSDFTTWLTNLAMGSIPGNVECSDNSGSCVSSNLNSNTVDTNLKQATSDQSYASSRSLYTACGGFSGLGL</sequence>
<evidence type="ECO:0000313" key="2">
    <source>
        <dbReference type="Proteomes" id="UP000298458"/>
    </source>
</evidence>
<dbReference type="AlphaFoldDB" id="A0A4R9GHY0"/>
<proteinExistence type="predicted"/>
<dbReference type="InterPro" id="IPR004963">
    <property type="entry name" value="PAE/NOTUM"/>
</dbReference>
<keyword evidence="2" id="KW-1185">Reference proteome</keyword>
<dbReference type="OrthoDB" id="9802991at2"/>
<comment type="caution">
    <text evidence="1">The sequence shown here is derived from an EMBL/GenBank/DDBJ whole genome shotgun (WGS) entry which is preliminary data.</text>
</comment>
<dbReference type="RefSeq" id="WP_135767727.1">
    <property type="nucleotide sequence ID" value="NZ_RQET01000004.1"/>
</dbReference>
<organism evidence="1 2">
    <name type="scientific">Leptospira fletcheri</name>
    <dbReference type="NCBI Taxonomy" id="2484981"/>
    <lineage>
        <taxon>Bacteria</taxon>
        <taxon>Pseudomonadati</taxon>
        <taxon>Spirochaetota</taxon>
        <taxon>Spirochaetia</taxon>
        <taxon>Leptospirales</taxon>
        <taxon>Leptospiraceae</taxon>
        <taxon>Leptospira</taxon>
    </lineage>
</organism>
<gene>
    <name evidence="1" type="ORF">EHO60_08725</name>
</gene>
<name>A0A4R9GHY0_9LEPT</name>
<evidence type="ECO:0000313" key="1">
    <source>
        <dbReference type="EMBL" id="TGK12330.1"/>
    </source>
</evidence>
<dbReference type="PROSITE" id="PS51257">
    <property type="entry name" value="PROKAR_LIPOPROTEIN"/>
    <property type="match status" value="1"/>
</dbReference>
<dbReference type="GO" id="GO:0016787">
    <property type="term" value="F:hydrolase activity"/>
    <property type="evidence" value="ECO:0007669"/>
    <property type="project" value="InterPro"/>
</dbReference>
<dbReference type="EMBL" id="RQET01000004">
    <property type="protein sequence ID" value="TGK12330.1"/>
    <property type="molecule type" value="Genomic_DNA"/>
</dbReference>
<dbReference type="Pfam" id="PF03283">
    <property type="entry name" value="PAE"/>
    <property type="match status" value="1"/>
</dbReference>
<accession>A0A4R9GHY0</accession>
<reference evidence="1" key="1">
    <citation type="journal article" date="2019" name="PLoS Negl. Trop. Dis.">
        <title>Revisiting the worldwide diversity of Leptospira species in the environment.</title>
        <authorList>
            <person name="Vincent A.T."/>
            <person name="Schiettekatte O."/>
            <person name="Bourhy P."/>
            <person name="Veyrier F.J."/>
            <person name="Picardeau M."/>
        </authorList>
    </citation>
    <scope>NUCLEOTIDE SEQUENCE [LARGE SCALE GENOMIC DNA]</scope>
    <source>
        <strain evidence="1">SSW15</strain>
    </source>
</reference>
<dbReference type="PANTHER" id="PTHR21562">
    <property type="entry name" value="NOTUM-RELATED"/>
    <property type="match status" value="1"/>
</dbReference>
<dbReference type="PANTHER" id="PTHR21562:SF83">
    <property type="entry name" value="PECTIN ACETYLESTERASE 4"/>
    <property type="match status" value="1"/>
</dbReference>
<protein>
    <submittedName>
        <fullName evidence="1">Pectinacetylesterase</fullName>
    </submittedName>
</protein>